<evidence type="ECO:0008006" key="3">
    <source>
        <dbReference type="Google" id="ProtNLM"/>
    </source>
</evidence>
<gene>
    <name evidence="1" type="ORF">M472_21835</name>
</gene>
<dbReference type="STRING" id="1346330.M472_21835"/>
<dbReference type="EMBL" id="ATDL01000001">
    <property type="protein sequence ID" value="ERJ61401.1"/>
    <property type="molecule type" value="Genomic_DNA"/>
</dbReference>
<comment type="caution">
    <text evidence="1">The sequence shown here is derived from an EMBL/GenBank/DDBJ whole genome shotgun (WGS) entry which is preliminary data.</text>
</comment>
<protein>
    <recommendedName>
        <fullName evidence="3">SD-repeat containing protein B domain-containing protein</fullName>
    </recommendedName>
</protein>
<organism evidence="1 2">
    <name type="scientific">Sphingobacterium paucimobilis HER1398</name>
    <dbReference type="NCBI Taxonomy" id="1346330"/>
    <lineage>
        <taxon>Bacteria</taxon>
        <taxon>Pseudomonadati</taxon>
        <taxon>Bacteroidota</taxon>
        <taxon>Sphingobacteriia</taxon>
        <taxon>Sphingobacteriales</taxon>
        <taxon>Sphingobacteriaceae</taxon>
        <taxon>Sphingobacterium</taxon>
    </lineage>
</organism>
<dbReference type="SUPFAM" id="SSF117074">
    <property type="entry name" value="Hypothetical protein PA1324"/>
    <property type="match status" value="1"/>
</dbReference>
<evidence type="ECO:0000313" key="2">
    <source>
        <dbReference type="Proteomes" id="UP000016584"/>
    </source>
</evidence>
<accession>U2HI16</accession>
<name>U2HI16_9SPHI</name>
<dbReference type="eggNOG" id="ENOG502Z9EE">
    <property type="taxonomic scope" value="Bacteria"/>
</dbReference>
<dbReference type="PATRIC" id="fig|1346330.5.peg.58"/>
<proteinExistence type="predicted"/>
<reference evidence="1 2" key="1">
    <citation type="journal article" date="2013" name="Genome Announc.">
        <title>The Draft Genome Sequence of Sphingomonas paucimobilis Strain HER1398 (Proteobacteria), Host to the Giant PAU Phage, Indicates That It Is a Member of the Genus Sphingobacterium (Bacteroidetes).</title>
        <authorList>
            <person name="White R.A.III."/>
            <person name="Suttle C.A."/>
        </authorList>
    </citation>
    <scope>NUCLEOTIDE SEQUENCE [LARGE SCALE GENOMIC DNA]</scope>
    <source>
        <strain evidence="1 2">HER1398</strain>
    </source>
</reference>
<keyword evidence="2" id="KW-1185">Reference proteome</keyword>
<dbReference type="Proteomes" id="UP000016584">
    <property type="component" value="Unassembled WGS sequence"/>
</dbReference>
<dbReference type="AlphaFoldDB" id="U2HI16"/>
<sequence length="946" mass="107103">MFPRFGIIYTYIGQGILVSLLVCLTLVRSYAQVSDPIRWGIVSDMALQAGVNNLEVELQNEGLAVFEGYITLELPPDLVSLSASRIPVLISPGKKRFLSLKLRPQALGVLKGKSLKVLLHEKERGRIWEKRVNLQVTDKRSVQLQDNSGIQYLRQVGDSVEMLLRVINTGTTDENVRILLSSPDRIGKVVFQQIDLSLPSGMDSIVRYTFPVERYMLTLPQYTVRVAGIYDNNDVFGNLGILYANIASSRNFQQIFAPDRSSFSYNPNYVEFRASNILDEQPSYNIFSEGTYRLMGGRIRYGTAINRWGGDSRWNVNNTFLEYEKGAHNVTVGNIQESLEAPFYGRGGTYAYRDTALGQRISVGAVERRPDLIGGYGNHNPGLTAFARLQLGEGHLEGKRYEGQILFDNNRMDSVSSILWTNRFDILRPSGADAIRLEGFIGAGVQQYHGVYYNEESMPSFAGGLKLNKRSRGWDFSSDNYYSTGYFPGNRRGTVQLVQRINRRLKQLGVGLGYSYSDYNPQHLNPYFQSFKSGVSKWDMQFSLPLSSRGQLTIVPSYSSEYANYALQSDFANLSAHYALVLATANFRSKDLKHNLFLTVEGGGTELKELSSKKYVIRTDFSYNYDRLGVFGNFQNGPFQIYDMMSSLLMGKDMGKRYLLGARYQGDLLQRKVNWNGSLSGQFNGGWGRSLNGNIQGQYRIAKLTQLQAVFQYIYNVSVTNYKYNYTNLQIGVRQQFKGQDLDRPVVKSGDMHVFCYYDNNGNSVFDAGDEKAVDYEFTARNILFVTDKKGEATFKKMPYGSYMLFFPLKNQYQGGSRVVDIDGRTKRVEVALHKVGAVQGQLFLNFDPGLSLSTDTRLDIYSVIARNEQGKIFTVRSNIRGEFTFHLPEGEYTIYPDVRAFPEHVYMDQSGYTIKVTVGKEVKLEAFQLLVKSKKVEVKRFGQKN</sequence>
<evidence type="ECO:0000313" key="1">
    <source>
        <dbReference type="EMBL" id="ERJ61401.1"/>
    </source>
</evidence>